<comment type="caution">
    <text evidence="4">Lacks conserved residue(s) required for the propagation of feature annotation.</text>
</comment>
<dbReference type="PANTHER" id="PTHR35186">
    <property type="entry name" value="ANK_REP_REGION DOMAIN-CONTAINING PROTEIN"/>
    <property type="match status" value="1"/>
</dbReference>
<organism evidence="8 9">
    <name type="scientific">Clohesyomyces aquaticus</name>
    <dbReference type="NCBI Taxonomy" id="1231657"/>
    <lineage>
        <taxon>Eukaryota</taxon>
        <taxon>Fungi</taxon>
        <taxon>Dikarya</taxon>
        <taxon>Ascomycota</taxon>
        <taxon>Pezizomycotina</taxon>
        <taxon>Dothideomycetes</taxon>
        <taxon>Pleosporomycetidae</taxon>
        <taxon>Pleosporales</taxon>
        <taxon>Lindgomycetaceae</taxon>
        <taxon>Clohesyomyces</taxon>
    </lineage>
</organism>
<feature type="region of interest" description="Disordered" evidence="5">
    <location>
        <begin position="533"/>
        <end position="558"/>
    </location>
</feature>
<feature type="domain" description="DUF7580" evidence="7">
    <location>
        <begin position="186"/>
        <end position="496"/>
    </location>
</feature>
<reference evidence="8 9" key="1">
    <citation type="submission" date="2016-07" db="EMBL/GenBank/DDBJ databases">
        <title>Pervasive Adenine N6-methylation of Active Genes in Fungi.</title>
        <authorList>
            <consortium name="DOE Joint Genome Institute"/>
            <person name="Mondo S.J."/>
            <person name="Dannebaum R.O."/>
            <person name="Kuo R.C."/>
            <person name="Labutti K."/>
            <person name="Haridas S."/>
            <person name="Kuo A."/>
            <person name="Salamov A."/>
            <person name="Ahrendt S.R."/>
            <person name="Lipzen A."/>
            <person name="Sullivan W."/>
            <person name="Andreopoulos W.B."/>
            <person name="Clum A."/>
            <person name="Lindquist E."/>
            <person name="Daum C."/>
            <person name="Ramamoorthy G.K."/>
            <person name="Gryganskyi A."/>
            <person name="Culley D."/>
            <person name="Magnuson J.K."/>
            <person name="James T.Y."/>
            <person name="O'Malley M.A."/>
            <person name="Stajich J.E."/>
            <person name="Spatafora J.W."/>
            <person name="Visel A."/>
            <person name="Grigoriev I.V."/>
        </authorList>
    </citation>
    <scope>NUCLEOTIDE SEQUENCE [LARGE SCALE GENOMIC DNA]</scope>
    <source>
        <strain evidence="8 9">CBS 115471</strain>
    </source>
</reference>
<accession>A0A1Y2A7C3</accession>
<dbReference type="PANTHER" id="PTHR35186:SF4">
    <property type="entry name" value="PRION-INHIBITION AND PROPAGATION HELO DOMAIN-CONTAINING PROTEIN"/>
    <property type="match status" value="1"/>
</dbReference>
<dbReference type="Gene3D" id="3.40.50.200">
    <property type="entry name" value="Peptidase S8/S53 domain"/>
    <property type="match status" value="1"/>
</dbReference>
<keyword evidence="2" id="KW-0378">Hydrolase</keyword>
<dbReference type="GO" id="GO:0006508">
    <property type="term" value="P:proteolysis"/>
    <property type="evidence" value="ECO:0007669"/>
    <property type="project" value="UniProtKB-KW"/>
</dbReference>
<gene>
    <name evidence="8" type="ORF">BCR34DRAFT_610480</name>
</gene>
<comment type="similarity">
    <text evidence="4">Belongs to the peptidase S8 family.</text>
</comment>
<dbReference type="PRINTS" id="PR00723">
    <property type="entry name" value="SUBTILISIN"/>
</dbReference>
<evidence type="ECO:0000256" key="1">
    <source>
        <dbReference type="ARBA" id="ARBA00022670"/>
    </source>
</evidence>
<comment type="caution">
    <text evidence="8">The sequence shown here is derived from an EMBL/GenBank/DDBJ whole genome shotgun (WGS) entry which is preliminary data.</text>
</comment>
<dbReference type="Proteomes" id="UP000193144">
    <property type="component" value="Unassembled WGS sequence"/>
</dbReference>
<dbReference type="InterPro" id="IPR000209">
    <property type="entry name" value="Peptidase_S8/S53_dom"/>
</dbReference>
<dbReference type="PROSITE" id="PS51892">
    <property type="entry name" value="SUBTILASE"/>
    <property type="match status" value="1"/>
</dbReference>
<sequence>MNSSRECLDLLAAVLPQFHDSVTRQMRDLGCSSSLSTNLDASLETLNRNSSLILSLTGQRRPRQESFESQSKRHATKLLDLIESLYQHPSPFVPSAPSAYEYPRLERVIQKRGDPVKLPSYDELGWETILEALDEVVVLFEQILEQYPSTLCPERKVDDPISPRRVSAIRETMMEMKMQLDEEASWQCSCSSPHPYMVFLATNRPLHKSNDDVIFDMVIATSGFKPLSWKEGKLHAELSGFDDVSKHCDENGRSAPITPPNDKLVRNLCARSKMTPQKVRLGFRLKASRLVFTHAAPAQLKFSADAPTITLREVIKKSRTITYDCRAVIAILISYSVLYMMGSTWLPPSWDSGRFRFLLDVDKMPHLRRPLIGSGFCADSDGEETIPPGEIHQYPDILQLGILLLEIFIRCPIRSRRDDNADIGDPHNITMDTDFFTAARVLDEDWKDTTTFQAYRRAVEACLYPESILADPTPGMVDPTSYIQKEIIAPLERDLASRCNIQPHQLDDLIRESTSFRQRVDSTRTHKPVFNSSTLRTDVSDHPETYPAAHKCDQSPSLRMRRQASEDIPYLDAALEVLNSGRELKVAGPDSNYFGLSDFCTEASMEKYKRADLWLDNLQGAVYGERQHRLIPIAGATTKRVKIAILTSGVDSRDDDISDHAQRLTYENFVQGESDDPVDRLGYGTHASGVLLNIARHANLVVLRVAEQDRLERPSVISEAIRRACDKYHADILCLPFGYAKLTQNLACVQEAITYAASKNVLTFAAAANHGGIHAVYPANQEQVICVNSADGGGNISAFNSSPQEHGNISTLGEAVPTNWSDPLLRQGALRQSGAAPATAVAAGVAAIILEYLRQRLHMWTEEEKFAASKINSRKGMVVVMMKHMSIVRSGFHFLLPWKLFEKDCETIDKLLLDTLREV</sequence>
<evidence type="ECO:0000259" key="7">
    <source>
        <dbReference type="Pfam" id="PF24476"/>
    </source>
</evidence>
<dbReference type="OrthoDB" id="3797656at2759"/>
<name>A0A1Y2A7C3_9PLEO</name>
<evidence type="ECO:0000313" key="9">
    <source>
        <dbReference type="Proteomes" id="UP000193144"/>
    </source>
</evidence>
<dbReference type="GO" id="GO:0004252">
    <property type="term" value="F:serine-type endopeptidase activity"/>
    <property type="evidence" value="ECO:0007669"/>
    <property type="project" value="InterPro"/>
</dbReference>
<dbReference type="Pfam" id="PF24476">
    <property type="entry name" value="DUF7580"/>
    <property type="match status" value="1"/>
</dbReference>
<evidence type="ECO:0000259" key="6">
    <source>
        <dbReference type="Pfam" id="PF00082"/>
    </source>
</evidence>
<evidence type="ECO:0000256" key="4">
    <source>
        <dbReference type="PROSITE-ProRule" id="PRU01240"/>
    </source>
</evidence>
<evidence type="ECO:0000256" key="2">
    <source>
        <dbReference type="ARBA" id="ARBA00022801"/>
    </source>
</evidence>
<dbReference type="Pfam" id="PF00082">
    <property type="entry name" value="Peptidase_S8"/>
    <property type="match status" value="1"/>
</dbReference>
<evidence type="ECO:0000313" key="8">
    <source>
        <dbReference type="EMBL" id="ORY18207.1"/>
    </source>
</evidence>
<feature type="domain" description="Peptidase S8/S53" evidence="6">
    <location>
        <begin position="639"/>
        <end position="863"/>
    </location>
</feature>
<dbReference type="InterPro" id="IPR056002">
    <property type="entry name" value="DUF7580"/>
</dbReference>
<dbReference type="InterPro" id="IPR015500">
    <property type="entry name" value="Peptidase_S8_subtilisin-rel"/>
</dbReference>
<keyword evidence="3" id="KW-0720">Serine protease</keyword>
<keyword evidence="9" id="KW-1185">Reference proteome</keyword>
<dbReference type="CDD" id="cd00306">
    <property type="entry name" value="Peptidases_S8_S53"/>
    <property type="match status" value="1"/>
</dbReference>
<evidence type="ECO:0000256" key="5">
    <source>
        <dbReference type="SAM" id="MobiDB-lite"/>
    </source>
</evidence>
<dbReference type="STRING" id="1231657.A0A1Y2A7C3"/>
<dbReference type="EMBL" id="MCFA01000008">
    <property type="protein sequence ID" value="ORY18207.1"/>
    <property type="molecule type" value="Genomic_DNA"/>
</dbReference>
<dbReference type="AlphaFoldDB" id="A0A1Y2A7C3"/>
<keyword evidence="1" id="KW-0645">Protease</keyword>
<protein>
    <submittedName>
        <fullName evidence="8">Uncharacterized protein</fullName>
    </submittedName>
</protein>
<dbReference type="SUPFAM" id="SSF52743">
    <property type="entry name" value="Subtilisin-like"/>
    <property type="match status" value="1"/>
</dbReference>
<proteinExistence type="inferred from homology"/>
<evidence type="ECO:0000256" key="3">
    <source>
        <dbReference type="ARBA" id="ARBA00022825"/>
    </source>
</evidence>
<dbReference type="InterPro" id="IPR036852">
    <property type="entry name" value="Peptidase_S8/S53_dom_sf"/>
</dbReference>